<dbReference type="RefSeq" id="XP_003681828.1">
    <property type="nucleotide sequence ID" value="XM_003681780.1"/>
</dbReference>
<gene>
    <name evidence="10" type="primary">TDEL0E03740</name>
    <name evidence="10" type="ORF">TDEL_0E03740</name>
</gene>
<keyword evidence="11" id="KW-1185">Reference proteome</keyword>
<evidence type="ECO:0000256" key="5">
    <source>
        <dbReference type="ARBA" id="ARBA00022989"/>
    </source>
</evidence>
<feature type="transmembrane region" description="Helical" evidence="8">
    <location>
        <begin position="551"/>
        <end position="572"/>
    </location>
</feature>
<feature type="transmembrane region" description="Helical" evidence="8">
    <location>
        <begin position="295"/>
        <end position="315"/>
    </location>
</feature>
<feature type="transmembrane region" description="Helical" evidence="8">
    <location>
        <begin position="365"/>
        <end position="384"/>
    </location>
</feature>
<name>G8ZVH3_TORDE</name>
<keyword evidence="6 8" id="KW-0472">Membrane</keyword>
<feature type="region of interest" description="Disordered" evidence="7">
    <location>
        <begin position="188"/>
        <end position="215"/>
    </location>
</feature>
<evidence type="ECO:0000256" key="6">
    <source>
        <dbReference type="ARBA" id="ARBA00023136"/>
    </source>
</evidence>
<sequence>MSSPPLSTTQSGASGKRSRRPSTTALLKNPPLREDDQIRPYGSNDDVDINKPDPQVVDIVARHLGQKPLQMQSGDMTRDLYKWTQEHPVGSPLAGDSGIPMPQRRRSISFSAQSIHSSTNQSTNDQLELPPQTSMTHDEITAPGGFRRSFLLHKHQQRYGDDAPPPNFITRNFIEFLTLYGHFAGEDLEEEDDEEPASDEESLLQPRRGPKEHERHKASTFKAVLLLLKSFIGTGVLFLPKAFDNGGWAFSVVCLFVCAVASFFCFISLISTKEKVGVNGYGDLGLRLFGPKMKFSILLSIALSQIGFSAAYIVFTATNLKVFCENVLGVKPDSFGLATYIILQTLIFIPLSFTRNITKLSGTTLVADLFILLGLLYVYYYPSYYIIKHGIATSSMKLFNKSDWSLFVGTAIFTFEGIGLLIPIQESMEKPQHFNKCLLGVMSGVAFVFITSGLICYSAFGSKVETVVLLNFPQDSPFTKSAQLLYVLAILLSTPLQLFPAIRILENWTFPVDASGKHNPHIKWLKNYFRSAIVIATSLIAWGGANDLDKFVSLVGSFACVPLIYIYPPALHFKAFKDKNASKISLVTDVVIASVGVIIMLYNTYQSILMWGS</sequence>
<feature type="transmembrane region" description="Helical" evidence="8">
    <location>
        <begin position="584"/>
        <end position="605"/>
    </location>
</feature>
<proteinExistence type="inferred from homology"/>
<dbReference type="OrthoDB" id="1684102at2759"/>
<feature type="transmembrane region" description="Helical" evidence="8">
    <location>
        <begin position="404"/>
        <end position="425"/>
    </location>
</feature>
<dbReference type="STRING" id="1076872.G8ZVH3"/>
<evidence type="ECO:0000256" key="3">
    <source>
        <dbReference type="ARBA" id="ARBA00022554"/>
    </source>
</evidence>
<evidence type="ECO:0000313" key="11">
    <source>
        <dbReference type="Proteomes" id="UP000005627"/>
    </source>
</evidence>
<comment type="similarity">
    <text evidence="2">Belongs to the amino acid/polyamine transporter 2 family.</text>
</comment>
<dbReference type="PANTHER" id="PTHR22950">
    <property type="entry name" value="AMINO ACID TRANSPORTER"/>
    <property type="match status" value="1"/>
</dbReference>
<evidence type="ECO:0000259" key="9">
    <source>
        <dbReference type="Pfam" id="PF01490"/>
    </source>
</evidence>
<keyword evidence="3" id="KW-0926">Vacuole</keyword>
<evidence type="ECO:0000313" key="10">
    <source>
        <dbReference type="EMBL" id="CCE92617.1"/>
    </source>
</evidence>
<feature type="transmembrane region" description="Helical" evidence="8">
    <location>
        <begin position="484"/>
        <end position="506"/>
    </location>
</feature>
<dbReference type="FunCoup" id="G8ZVH3">
    <property type="interactions" value="585"/>
</dbReference>
<dbReference type="InterPro" id="IPR013057">
    <property type="entry name" value="AA_transpt_TM"/>
</dbReference>
<dbReference type="GO" id="GO:0015186">
    <property type="term" value="F:L-glutamine transmembrane transporter activity"/>
    <property type="evidence" value="ECO:0007669"/>
    <property type="project" value="EnsemblFungi"/>
</dbReference>
<feature type="transmembrane region" description="Helical" evidence="8">
    <location>
        <begin position="437"/>
        <end position="460"/>
    </location>
</feature>
<keyword evidence="4 8" id="KW-0812">Transmembrane</keyword>
<dbReference type="GO" id="GO:0005302">
    <property type="term" value="F:L-tyrosine transmembrane transporter activity"/>
    <property type="evidence" value="ECO:0007669"/>
    <property type="project" value="EnsemblFungi"/>
</dbReference>
<dbReference type="GO" id="GO:0000329">
    <property type="term" value="C:fungal-type vacuole membrane"/>
    <property type="evidence" value="ECO:0007669"/>
    <property type="project" value="EnsemblFungi"/>
</dbReference>
<dbReference type="GO" id="GO:0015188">
    <property type="term" value="F:L-isoleucine transmembrane transporter activity"/>
    <property type="evidence" value="ECO:0007669"/>
    <property type="project" value="EnsemblFungi"/>
</dbReference>
<dbReference type="KEGG" id="tdl:TDEL_0E03740"/>
<evidence type="ECO:0000256" key="8">
    <source>
        <dbReference type="SAM" id="Phobius"/>
    </source>
</evidence>
<reference evidence="10 11" key="1">
    <citation type="journal article" date="2011" name="Proc. Natl. Acad. Sci. U.S.A.">
        <title>Evolutionary erosion of yeast sex chromosomes by mating-type switching accidents.</title>
        <authorList>
            <person name="Gordon J.L."/>
            <person name="Armisen D."/>
            <person name="Proux-Wera E."/>
            <person name="Oheigeartaigh S.S."/>
            <person name="Byrne K.P."/>
            <person name="Wolfe K.H."/>
        </authorList>
    </citation>
    <scope>NUCLEOTIDE SEQUENCE [LARGE SCALE GENOMIC DNA]</scope>
    <source>
        <strain evidence="11">ATCC 10662 / CBS 1146 / NBRC 0425 / NCYC 2629 / NRRL Y-866</strain>
    </source>
</reference>
<evidence type="ECO:0000256" key="2">
    <source>
        <dbReference type="ARBA" id="ARBA00008066"/>
    </source>
</evidence>
<dbReference type="AlphaFoldDB" id="G8ZVH3"/>
<feature type="transmembrane region" description="Helical" evidence="8">
    <location>
        <begin position="335"/>
        <end position="353"/>
    </location>
</feature>
<protein>
    <recommendedName>
        <fullName evidence="9">Amino acid transporter transmembrane domain-containing protein</fullName>
    </recommendedName>
</protein>
<dbReference type="GO" id="GO:0032974">
    <property type="term" value="P:amino acid transmembrane export from vacuole"/>
    <property type="evidence" value="ECO:0007669"/>
    <property type="project" value="EnsemblFungi"/>
</dbReference>
<feature type="compositionally biased region" description="Polar residues" evidence="7">
    <location>
        <begin position="1"/>
        <end position="13"/>
    </location>
</feature>
<dbReference type="PANTHER" id="PTHR22950:SF530">
    <property type="entry name" value="VACUOLAR AMINO ACID TRANSPORTER 3"/>
    <property type="match status" value="1"/>
</dbReference>
<accession>G8ZVH3</accession>
<evidence type="ECO:0000256" key="7">
    <source>
        <dbReference type="SAM" id="MobiDB-lite"/>
    </source>
</evidence>
<dbReference type="GeneID" id="11504018"/>
<dbReference type="HOGENOM" id="CLU_009646_3_2_1"/>
<feature type="transmembrane region" description="Helical" evidence="8">
    <location>
        <begin position="248"/>
        <end position="270"/>
    </location>
</feature>
<dbReference type="InParanoid" id="G8ZVH3"/>
<dbReference type="GO" id="GO:0015824">
    <property type="term" value="P:proline transport"/>
    <property type="evidence" value="ECO:0007669"/>
    <property type="project" value="EnsemblFungi"/>
</dbReference>
<evidence type="ECO:0000256" key="1">
    <source>
        <dbReference type="ARBA" id="ARBA00004128"/>
    </source>
</evidence>
<dbReference type="EMBL" id="HE616746">
    <property type="protein sequence ID" value="CCE92617.1"/>
    <property type="molecule type" value="Genomic_DNA"/>
</dbReference>
<dbReference type="Proteomes" id="UP000005627">
    <property type="component" value="Chromosome 5"/>
</dbReference>
<comment type="subcellular location">
    <subcellularLocation>
        <location evidence="1">Vacuole membrane</location>
        <topology evidence="1">Multi-pass membrane protein</topology>
    </subcellularLocation>
</comment>
<evidence type="ECO:0000256" key="4">
    <source>
        <dbReference type="ARBA" id="ARBA00022692"/>
    </source>
</evidence>
<keyword evidence="5 8" id="KW-1133">Transmembrane helix</keyword>
<feature type="transmembrane region" description="Helical" evidence="8">
    <location>
        <begin position="527"/>
        <end position="545"/>
    </location>
</feature>
<organism evidence="10 11">
    <name type="scientific">Torulaspora delbrueckii</name>
    <name type="common">Yeast</name>
    <name type="synonym">Candida colliculosa</name>
    <dbReference type="NCBI Taxonomy" id="4950"/>
    <lineage>
        <taxon>Eukaryota</taxon>
        <taxon>Fungi</taxon>
        <taxon>Dikarya</taxon>
        <taxon>Ascomycota</taxon>
        <taxon>Saccharomycotina</taxon>
        <taxon>Saccharomycetes</taxon>
        <taxon>Saccharomycetales</taxon>
        <taxon>Saccharomycetaceae</taxon>
        <taxon>Torulaspora</taxon>
    </lineage>
</organism>
<feature type="domain" description="Amino acid transporter transmembrane" evidence="9">
    <location>
        <begin position="216"/>
        <end position="608"/>
    </location>
</feature>
<feature type="region of interest" description="Disordered" evidence="7">
    <location>
        <begin position="1"/>
        <end position="51"/>
    </location>
</feature>
<feature type="compositionally biased region" description="Acidic residues" evidence="7">
    <location>
        <begin position="188"/>
        <end position="202"/>
    </location>
</feature>
<dbReference type="eggNOG" id="KOG1304">
    <property type="taxonomic scope" value="Eukaryota"/>
</dbReference>
<dbReference type="Pfam" id="PF01490">
    <property type="entry name" value="Aa_trans"/>
    <property type="match status" value="1"/>
</dbReference>